<evidence type="ECO:0000256" key="3">
    <source>
        <dbReference type="ARBA" id="ARBA00022692"/>
    </source>
</evidence>
<keyword evidence="4 6" id="KW-1133">Transmembrane helix</keyword>
<dbReference type="Gene3D" id="3.60.15.10">
    <property type="entry name" value="Ribonuclease Z/Hydroxyacylglutathione hydrolase-like"/>
    <property type="match status" value="1"/>
</dbReference>
<feature type="transmembrane region" description="Helical" evidence="6">
    <location>
        <begin position="257"/>
        <end position="278"/>
    </location>
</feature>
<accession>A0A348ANW7</accession>
<dbReference type="NCBIfam" id="TIGR00361">
    <property type="entry name" value="ComEC_Rec2"/>
    <property type="match status" value="1"/>
</dbReference>
<name>A0A348ANW7_9FIRM</name>
<dbReference type="InterPro" id="IPR004797">
    <property type="entry name" value="Competence_ComEC/Rec2"/>
</dbReference>
<dbReference type="InterPro" id="IPR036866">
    <property type="entry name" value="RibonucZ/Hydroxyglut_hydro"/>
</dbReference>
<dbReference type="GO" id="GO:0030420">
    <property type="term" value="P:establishment of competence for transformation"/>
    <property type="evidence" value="ECO:0007669"/>
    <property type="project" value="InterPro"/>
</dbReference>
<organism evidence="8 9">
    <name type="scientific">Methylomusa anaerophila</name>
    <dbReference type="NCBI Taxonomy" id="1930071"/>
    <lineage>
        <taxon>Bacteria</taxon>
        <taxon>Bacillati</taxon>
        <taxon>Bacillota</taxon>
        <taxon>Negativicutes</taxon>
        <taxon>Selenomonadales</taxon>
        <taxon>Sporomusaceae</taxon>
        <taxon>Methylomusa</taxon>
    </lineage>
</organism>
<feature type="transmembrane region" description="Helical" evidence="6">
    <location>
        <begin position="476"/>
        <end position="499"/>
    </location>
</feature>
<dbReference type="Pfam" id="PF13567">
    <property type="entry name" value="DUF4131"/>
    <property type="match status" value="1"/>
</dbReference>
<evidence type="ECO:0000256" key="4">
    <source>
        <dbReference type="ARBA" id="ARBA00022989"/>
    </source>
</evidence>
<dbReference type="RefSeq" id="WP_126309689.1">
    <property type="nucleotide sequence ID" value="NZ_AP018449.1"/>
</dbReference>
<feature type="transmembrane region" description="Helical" evidence="6">
    <location>
        <begin position="310"/>
        <end position="327"/>
    </location>
</feature>
<feature type="transmembrane region" description="Helical" evidence="6">
    <location>
        <begin position="384"/>
        <end position="407"/>
    </location>
</feature>
<dbReference type="InterPro" id="IPR004477">
    <property type="entry name" value="ComEC_N"/>
</dbReference>
<dbReference type="PANTHER" id="PTHR30619:SF7">
    <property type="entry name" value="BETA-LACTAMASE DOMAIN PROTEIN"/>
    <property type="match status" value="1"/>
</dbReference>
<dbReference type="EMBL" id="AP018449">
    <property type="protein sequence ID" value="BBB92765.1"/>
    <property type="molecule type" value="Genomic_DNA"/>
</dbReference>
<evidence type="ECO:0000256" key="5">
    <source>
        <dbReference type="ARBA" id="ARBA00023136"/>
    </source>
</evidence>
<dbReference type="SUPFAM" id="SSF56281">
    <property type="entry name" value="Metallo-hydrolase/oxidoreductase"/>
    <property type="match status" value="1"/>
</dbReference>
<evidence type="ECO:0000256" key="1">
    <source>
        <dbReference type="ARBA" id="ARBA00004651"/>
    </source>
</evidence>
<dbReference type="InterPro" id="IPR035681">
    <property type="entry name" value="ComA-like_MBL"/>
</dbReference>
<evidence type="ECO:0000256" key="2">
    <source>
        <dbReference type="ARBA" id="ARBA00022475"/>
    </source>
</evidence>
<dbReference type="Pfam" id="PF00753">
    <property type="entry name" value="Lactamase_B"/>
    <property type="match status" value="1"/>
</dbReference>
<dbReference type="OrthoDB" id="9761531at2"/>
<keyword evidence="9" id="KW-1185">Reference proteome</keyword>
<evidence type="ECO:0000259" key="7">
    <source>
        <dbReference type="SMART" id="SM00849"/>
    </source>
</evidence>
<keyword evidence="3 6" id="KW-0812">Transmembrane</keyword>
<feature type="domain" description="Metallo-beta-lactamase" evidence="7">
    <location>
        <begin position="555"/>
        <end position="756"/>
    </location>
</feature>
<proteinExistence type="predicted"/>
<feature type="transmembrane region" description="Helical" evidence="6">
    <location>
        <begin position="332"/>
        <end position="349"/>
    </location>
</feature>
<evidence type="ECO:0000313" key="9">
    <source>
        <dbReference type="Proteomes" id="UP000276437"/>
    </source>
</evidence>
<dbReference type="AlphaFoldDB" id="A0A348ANW7"/>
<reference evidence="8 9" key="1">
    <citation type="journal article" date="2018" name="Int. J. Syst. Evol. Microbiol.">
        <title>Methylomusa anaerophila gen. nov., sp. nov., an anaerobic methanol-utilizing bacterium isolated from a microbial fuel cell.</title>
        <authorList>
            <person name="Amano N."/>
            <person name="Yamamuro A."/>
            <person name="Miyahara M."/>
            <person name="Kouzuma A."/>
            <person name="Abe T."/>
            <person name="Watanabe K."/>
        </authorList>
    </citation>
    <scope>NUCLEOTIDE SEQUENCE [LARGE SCALE GENOMIC DNA]</scope>
    <source>
        <strain evidence="8 9">MMFC1</strain>
    </source>
</reference>
<protein>
    <submittedName>
        <fullName evidence="8">ComEC family competence protein</fullName>
    </submittedName>
</protein>
<dbReference type="KEGG" id="mana:MAMMFC1_03466"/>
<dbReference type="Pfam" id="PF03772">
    <property type="entry name" value="Competence"/>
    <property type="match status" value="1"/>
</dbReference>
<dbReference type="NCBIfam" id="TIGR00360">
    <property type="entry name" value="ComEC_N-term"/>
    <property type="match status" value="1"/>
</dbReference>
<dbReference type="SMART" id="SM00849">
    <property type="entry name" value="Lactamase_B"/>
    <property type="match status" value="1"/>
</dbReference>
<comment type="subcellular location">
    <subcellularLocation>
        <location evidence="1">Cell membrane</location>
        <topology evidence="1">Multi-pass membrane protein</topology>
    </subcellularLocation>
</comment>
<evidence type="ECO:0000256" key="6">
    <source>
        <dbReference type="SAM" id="Phobius"/>
    </source>
</evidence>
<feature type="transmembrane region" description="Helical" evidence="6">
    <location>
        <begin position="28"/>
        <end position="47"/>
    </location>
</feature>
<dbReference type="Proteomes" id="UP000276437">
    <property type="component" value="Chromosome"/>
</dbReference>
<dbReference type="PANTHER" id="PTHR30619">
    <property type="entry name" value="DNA INTERNALIZATION/COMPETENCE PROTEIN COMEC/REC2"/>
    <property type="match status" value="1"/>
</dbReference>
<keyword evidence="2" id="KW-1003">Cell membrane</keyword>
<evidence type="ECO:0000313" key="8">
    <source>
        <dbReference type="EMBL" id="BBB92765.1"/>
    </source>
</evidence>
<dbReference type="InterPro" id="IPR025405">
    <property type="entry name" value="DUF4131"/>
</dbReference>
<keyword evidence="5 6" id="KW-0472">Membrane</keyword>
<dbReference type="InterPro" id="IPR052159">
    <property type="entry name" value="Competence_DNA_uptake"/>
</dbReference>
<sequence>MHNLIIIAALAFTTGIWTAGMRDWSLSFLYLLAFIVLSMGIWGMWSINFKPQRIIGVIAALFFILGMICAVHDAALPPMDVSRYTDSVLKIEGTIDEIPELIRVDDSRILAKYIVKIKKLPDASPDLQAVGKIRLNVLFKEDHEPVAFAKFGDYITARGKLLKLHGYNNPGQIDVVTSMKRQGITAKMTVQSSNFGIVSRNETEYSLKQELADWREKITAVMHNVIPENDSGILSGMIFGGYKGIRRDVLDDFATTGMVHILSVSGAHIAIVAAALGWLGRTLRLPNILTIFIITCGIIFYSLISGLTPPVIRSAIMGIVALGAVLVRRERYSPAILALTGLLMLAYQPLLIYDISFQLSFSATAGLVFLYQRTLDQLAWMPEYLACPLSVTIAAQLGSLPFMAWYFNNFSLVSFVANIALLPIIEFSLILGLIAALCCFIVPAAAGILFVVCSLLIGIVIYFAKLLSGIPGGVQYLPSIGLIDGLLYYVVIAWLYGYITGTVPGKAGLRECSRLSSDTAKKLCITALIILIILSPQIYRGYSGPVTIHFIDVGQGDATLIITPKGRGILVDTGGTMGENNGFDIGEKVVYPYLKHYGLNSLEFLILTHGHQDHAGGAAGIAANMPIKNIIVSREVYTPATRMLLRQGAGSVVIPAYTGQSFYLDGVAIIVEQAEERTDNGQNQSNETSNIIRVVYGEHSVLITGDMGQQGERSYIAAKREPSTILKIGHHGAKTSSSEEFLKVVSPQYAIISVGYANRFGHPHRETLKRLSDRNLKVYRTDLNGAVVFETDGKNIQVETFK</sequence>
<dbReference type="InterPro" id="IPR001279">
    <property type="entry name" value="Metallo-B-lactamas"/>
</dbReference>
<feature type="transmembrane region" description="Helical" evidence="6">
    <location>
        <begin position="444"/>
        <end position="464"/>
    </location>
</feature>
<feature type="transmembrane region" description="Helical" evidence="6">
    <location>
        <begin position="413"/>
        <end position="437"/>
    </location>
</feature>
<gene>
    <name evidence="8" type="ORF">MAMMFC1_03466</name>
</gene>
<feature type="transmembrane region" description="Helical" evidence="6">
    <location>
        <begin position="285"/>
        <end position="304"/>
    </location>
</feature>
<feature type="transmembrane region" description="Helical" evidence="6">
    <location>
        <begin position="54"/>
        <end position="75"/>
    </location>
</feature>
<dbReference type="CDD" id="cd07731">
    <property type="entry name" value="ComA-like_MBL-fold"/>
    <property type="match status" value="1"/>
</dbReference>
<dbReference type="GO" id="GO:0005886">
    <property type="term" value="C:plasma membrane"/>
    <property type="evidence" value="ECO:0007669"/>
    <property type="project" value="UniProtKB-SubCell"/>
</dbReference>